<dbReference type="Proteomes" id="UP001302812">
    <property type="component" value="Unassembled WGS sequence"/>
</dbReference>
<reference evidence="1" key="1">
    <citation type="journal article" date="2023" name="Mol. Phylogenet. Evol.">
        <title>Genome-scale phylogeny and comparative genomics of the fungal order Sordariales.</title>
        <authorList>
            <person name="Hensen N."/>
            <person name="Bonometti L."/>
            <person name="Westerberg I."/>
            <person name="Brannstrom I.O."/>
            <person name="Guillou S."/>
            <person name="Cros-Aarteil S."/>
            <person name="Calhoun S."/>
            <person name="Haridas S."/>
            <person name="Kuo A."/>
            <person name="Mondo S."/>
            <person name="Pangilinan J."/>
            <person name="Riley R."/>
            <person name="LaButti K."/>
            <person name="Andreopoulos B."/>
            <person name="Lipzen A."/>
            <person name="Chen C."/>
            <person name="Yan M."/>
            <person name="Daum C."/>
            <person name="Ng V."/>
            <person name="Clum A."/>
            <person name="Steindorff A."/>
            <person name="Ohm R.A."/>
            <person name="Martin F."/>
            <person name="Silar P."/>
            <person name="Natvig D.O."/>
            <person name="Lalanne C."/>
            <person name="Gautier V."/>
            <person name="Ament-Velasquez S.L."/>
            <person name="Kruys A."/>
            <person name="Hutchinson M.I."/>
            <person name="Powell A.J."/>
            <person name="Barry K."/>
            <person name="Miller A.N."/>
            <person name="Grigoriev I.V."/>
            <person name="Debuchy R."/>
            <person name="Gladieux P."/>
            <person name="Hiltunen Thoren M."/>
            <person name="Johannesson H."/>
        </authorList>
    </citation>
    <scope>NUCLEOTIDE SEQUENCE</scope>
    <source>
        <strain evidence="1">CBS 508.74</strain>
    </source>
</reference>
<dbReference type="GeneID" id="89940393"/>
<organism evidence="1 2">
    <name type="scientific">Canariomyces notabilis</name>
    <dbReference type="NCBI Taxonomy" id="2074819"/>
    <lineage>
        <taxon>Eukaryota</taxon>
        <taxon>Fungi</taxon>
        <taxon>Dikarya</taxon>
        <taxon>Ascomycota</taxon>
        <taxon>Pezizomycotina</taxon>
        <taxon>Sordariomycetes</taxon>
        <taxon>Sordariomycetidae</taxon>
        <taxon>Sordariales</taxon>
        <taxon>Chaetomiaceae</taxon>
        <taxon>Canariomyces</taxon>
    </lineage>
</organism>
<reference evidence="1" key="2">
    <citation type="submission" date="2023-05" db="EMBL/GenBank/DDBJ databases">
        <authorList>
            <consortium name="Lawrence Berkeley National Laboratory"/>
            <person name="Steindorff A."/>
            <person name="Hensen N."/>
            <person name="Bonometti L."/>
            <person name="Westerberg I."/>
            <person name="Brannstrom I.O."/>
            <person name="Guillou S."/>
            <person name="Cros-Aarteil S."/>
            <person name="Calhoun S."/>
            <person name="Haridas S."/>
            <person name="Kuo A."/>
            <person name="Mondo S."/>
            <person name="Pangilinan J."/>
            <person name="Riley R."/>
            <person name="Labutti K."/>
            <person name="Andreopoulos B."/>
            <person name="Lipzen A."/>
            <person name="Chen C."/>
            <person name="Yanf M."/>
            <person name="Daum C."/>
            <person name="Ng V."/>
            <person name="Clum A."/>
            <person name="Ohm R."/>
            <person name="Martin F."/>
            <person name="Silar P."/>
            <person name="Natvig D."/>
            <person name="Lalanne C."/>
            <person name="Gautier V."/>
            <person name="Ament-Velasquez S.L."/>
            <person name="Kruys A."/>
            <person name="Hutchinson M.I."/>
            <person name="Powell A.J."/>
            <person name="Barry K."/>
            <person name="Miller A.N."/>
            <person name="Grigoriev I.V."/>
            <person name="Debuchy R."/>
            <person name="Gladieux P."/>
            <person name="Thoren M.H."/>
            <person name="Johannesson H."/>
        </authorList>
    </citation>
    <scope>NUCLEOTIDE SEQUENCE</scope>
    <source>
        <strain evidence="1">CBS 508.74</strain>
    </source>
</reference>
<accession>A0AAN6QHY3</accession>
<evidence type="ECO:0000313" key="1">
    <source>
        <dbReference type="EMBL" id="KAK4107746.1"/>
    </source>
</evidence>
<proteinExistence type="predicted"/>
<dbReference type="EMBL" id="MU853369">
    <property type="protein sequence ID" value="KAK4107746.1"/>
    <property type="molecule type" value="Genomic_DNA"/>
</dbReference>
<keyword evidence="2" id="KW-1185">Reference proteome</keyword>
<comment type="caution">
    <text evidence="1">The sequence shown here is derived from an EMBL/GenBank/DDBJ whole genome shotgun (WGS) entry which is preliminary data.</text>
</comment>
<evidence type="ECO:0000313" key="2">
    <source>
        <dbReference type="Proteomes" id="UP001302812"/>
    </source>
</evidence>
<dbReference type="AlphaFoldDB" id="A0AAN6QHY3"/>
<sequence>MSLESRLRLAAPPRIPYPTAHCSWVGTLLSSLNTLISEGFPLDDCKLSPQFLVSRGLPAASLLGHKPLVLPH</sequence>
<protein>
    <submittedName>
        <fullName evidence="1">Uncharacterized protein</fullName>
    </submittedName>
</protein>
<gene>
    <name evidence="1" type="ORF">N656DRAFT_784890</name>
</gene>
<dbReference type="RefSeq" id="XP_064665316.1">
    <property type="nucleotide sequence ID" value="XM_064816268.1"/>
</dbReference>
<name>A0AAN6QHY3_9PEZI</name>